<proteinExistence type="predicted"/>
<accession>A0ACB8DJ17</accession>
<protein>
    <submittedName>
        <fullName evidence="1">Uncharacterized protein</fullName>
    </submittedName>
</protein>
<name>A0ACB8DJ17_DERSI</name>
<reference evidence="1" key="1">
    <citation type="submission" date="2020-05" db="EMBL/GenBank/DDBJ databases">
        <title>Large-scale comparative analyses of tick genomes elucidate their genetic diversity and vector capacities.</title>
        <authorList>
            <person name="Jia N."/>
            <person name="Wang J."/>
            <person name="Shi W."/>
            <person name="Du L."/>
            <person name="Sun Y."/>
            <person name="Zhan W."/>
            <person name="Jiang J."/>
            <person name="Wang Q."/>
            <person name="Zhang B."/>
            <person name="Ji P."/>
            <person name="Sakyi L.B."/>
            <person name="Cui X."/>
            <person name="Yuan T."/>
            <person name="Jiang B."/>
            <person name="Yang W."/>
            <person name="Lam T.T.-Y."/>
            <person name="Chang Q."/>
            <person name="Ding S."/>
            <person name="Wang X."/>
            <person name="Zhu J."/>
            <person name="Ruan X."/>
            <person name="Zhao L."/>
            <person name="Wei J."/>
            <person name="Que T."/>
            <person name="Du C."/>
            <person name="Cheng J."/>
            <person name="Dai P."/>
            <person name="Han X."/>
            <person name="Huang E."/>
            <person name="Gao Y."/>
            <person name="Liu J."/>
            <person name="Shao H."/>
            <person name="Ye R."/>
            <person name="Li L."/>
            <person name="Wei W."/>
            <person name="Wang X."/>
            <person name="Wang C."/>
            <person name="Yang T."/>
            <person name="Huo Q."/>
            <person name="Li W."/>
            <person name="Guo W."/>
            <person name="Chen H."/>
            <person name="Zhou L."/>
            <person name="Ni X."/>
            <person name="Tian J."/>
            <person name="Zhou Y."/>
            <person name="Sheng Y."/>
            <person name="Liu T."/>
            <person name="Pan Y."/>
            <person name="Xia L."/>
            <person name="Li J."/>
            <person name="Zhao F."/>
            <person name="Cao W."/>
        </authorList>
    </citation>
    <scope>NUCLEOTIDE SEQUENCE</scope>
    <source>
        <strain evidence="1">Dsil-2018</strain>
    </source>
</reference>
<keyword evidence="2" id="KW-1185">Reference proteome</keyword>
<dbReference type="Proteomes" id="UP000821865">
    <property type="component" value="Chromosome 11"/>
</dbReference>
<sequence>MGRTIVEAAGRTTEQIKEDVICPNFMPNILVASTPERSDAERYVRLRSIRVAGKDFEESARTELATAAAEAALESLHATLLHVDFLGGAADERPQRSPKRCSRSQSRSKSQQRPLSGTRSRSVSRDTQVRFPAAGAGGGAAGGQTTWATRLRAASATAERVSSPRSMCMMLRDTQPLVLVFGNQMPESVKQHCCFTSVKIGSAGADFHHNVEARSPDQRALPSEPLDLVTTGGSETPSTTDAKCHRKDCTAERVSRPRYTVLIRPLSKVHVTDIPKQALTDAIEQSAPSAFIAEMAILRFNTTSNCIRITVRDEGHFCKLCSLSRLLATVNGNLRVFDVDTSSLQADVAGSSRGVIKIRGGLTIEYIKAHLRCQQATVTDVRMLGQTQLLLLTFHTERIPQRLVFEYEVIRVHEYRPRPVACYSCHRLGHVAKYCSFPPVCRDCGKPPHEVYPNCKQFPHCVACGASTHIALNPQCPQRDISKASPSSSAYVTPPAHSEALPTKHISWAQLAASSDFSQLIASLRQEIQELRKENQRLRDLVMTPKKRNRSLTPRRSRSRNELKSHSPTHRVIPVTEKDSAYSHETRGPCSLPGYRAFQAPTIKHKRQIPKGQAALLVRNDCPATQLDLPFLCSRNREIIAAKICPPGQQPFVAVSAYFRPGNTSVEPYTWLEKLKHTAQTFLCLLEVILMPTTPPGVFKGLINEEDIFTKPSNFPV</sequence>
<gene>
    <name evidence="1" type="ORF">HPB49_013019</name>
</gene>
<evidence type="ECO:0000313" key="1">
    <source>
        <dbReference type="EMBL" id="KAH7970645.1"/>
    </source>
</evidence>
<organism evidence="1 2">
    <name type="scientific">Dermacentor silvarum</name>
    <name type="common">Tick</name>
    <dbReference type="NCBI Taxonomy" id="543639"/>
    <lineage>
        <taxon>Eukaryota</taxon>
        <taxon>Metazoa</taxon>
        <taxon>Ecdysozoa</taxon>
        <taxon>Arthropoda</taxon>
        <taxon>Chelicerata</taxon>
        <taxon>Arachnida</taxon>
        <taxon>Acari</taxon>
        <taxon>Parasitiformes</taxon>
        <taxon>Ixodida</taxon>
        <taxon>Ixodoidea</taxon>
        <taxon>Ixodidae</taxon>
        <taxon>Rhipicephalinae</taxon>
        <taxon>Dermacentor</taxon>
    </lineage>
</organism>
<dbReference type="EMBL" id="CM023480">
    <property type="protein sequence ID" value="KAH7970645.1"/>
    <property type="molecule type" value="Genomic_DNA"/>
</dbReference>
<comment type="caution">
    <text evidence="1">The sequence shown here is derived from an EMBL/GenBank/DDBJ whole genome shotgun (WGS) entry which is preliminary data.</text>
</comment>
<evidence type="ECO:0000313" key="2">
    <source>
        <dbReference type="Proteomes" id="UP000821865"/>
    </source>
</evidence>